<evidence type="ECO:0000256" key="1">
    <source>
        <dbReference type="ARBA" id="ARBA00022514"/>
    </source>
</evidence>
<proteinExistence type="predicted"/>
<dbReference type="EMBL" id="JAUZQC010000015">
    <property type="protein sequence ID" value="KAK5858645.1"/>
    <property type="molecule type" value="Genomic_DNA"/>
</dbReference>
<feature type="transmembrane region" description="Helical" evidence="2">
    <location>
        <begin position="34"/>
        <end position="56"/>
    </location>
</feature>
<keyword evidence="2" id="KW-0812">Transmembrane</keyword>
<dbReference type="GO" id="GO:0008009">
    <property type="term" value="F:chemokine activity"/>
    <property type="evidence" value="ECO:0007669"/>
    <property type="project" value="InterPro"/>
</dbReference>
<dbReference type="AlphaFoldDB" id="A0AAN7XDB4"/>
<feature type="domain" description="Chemokine interleukin-8-like" evidence="3">
    <location>
        <begin position="55"/>
        <end position="115"/>
    </location>
</feature>
<reference evidence="4 5" key="2">
    <citation type="journal article" date="2023" name="Mol. Biol. Evol.">
        <title>Genomics of Secondarily Temperate Adaptation in the Only Non-Antarctic Icefish.</title>
        <authorList>
            <person name="Rivera-Colon A.G."/>
            <person name="Rayamajhi N."/>
            <person name="Minhas B.F."/>
            <person name="Madrigal G."/>
            <person name="Bilyk K.T."/>
            <person name="Yoon V."/>
            <person name="Hune M."/>
            <person name="Gregory S."/>
            <person name="Cheng C.H.C."/>
            <person name="Catchen J.M."/>
        </authorList>
    </citation>
    <scope>NUCLEOTIDE SEQUENCE [LARGE SCALE GENOMIC DNA]</scope>
    <source>
        <strain evidence="4">JMC-PN-2008</strain>
    </source>
</reference>
<evidence type="ECO:0000259" key="3">
    <source>
        <dbReference type="SMART" id="SM00199"/>
    </source>
</evidence>
<reference evidence="4 5" key="1">
    <citation type="journal article" date="2023" name="Genes (Basel)">
        <title>Chromosome-Level Genome Assembly and Circadian Gene Repertoire of the Patagonia Blennie Eleginops maclovinus-The Closest Ancestral Proxy of Antarctic Cryonotothenioids.</title>
        <authorList>
            <person name="Cheng C.C."/>
            <person name="Rivera-Colon A.G."/>
            <person name="Minhas B.F."/>
            <person name="Wilson L."/>
            <person name="Rayamajhi N."/>
            <person name="Vargas-Chacoff L."/>
            <person name="Catchen J.M."/>
        </authorList>
    </citation>
    <scope>NUCLEOTIDE SEQUENCE [LARGE SCALE GENOMIC DNA]</scope>
    <source>
        <strain evidence="4">JMC-PN-2008</strain>
    </source>
</reference>
<evidence type="ECO:0000313" key="4">
    <source>
        <dbReference type="EMBL" id="KAK5858645.1"/>
    </source>
</evidence>
<dbReference type="Pfam" id="PF00048">
    <property type="entry name" value="IL8"/>
    <property type="match status" value="1"/>
</dbReference>
<dbReference type="SUPFAM" id="SSF54117">
    <property type="entry name" value="Interleukin 8-like chemokines"/>
    <property type="match status" value="1"/>
</dbReference>
<organism evidence="4 5">
    <name type="scientific">Eleginops maclovinus</name>
    <name type="common">Patagonian blennie</name>
    <name type="synonym">Eleginus maclovinus</name>
    <dbReference type="NCBI Taxonomy" id="56733"/>
    <lineage>
        <taxon>Eukaryota</taxon>
        <taxon>Metazoa</taxon>
        <taxon>Chordata</taxon>
        <taxon>Craniata</taxon>
        <taxon>Vertebrata</taxon>
        <taxon>Euteleostomi</taxon>
        <taxon>Actinopterygii</taxon>
        <taxon>Neopterygii</taxon>
        <taxon>Teleostei</taxon>
        <taxon>Neoteleostei</taxon>
        <taxon>Acanthomorphata</taxon>
        <taxon>Eupercaria</taxon>
        <taxon>Perciformes</taxon>
        <taxon>Notothenioidei</taxon>
        <taxon>Eleginopidae</taxon>
        <taxon>Eleginops</taxon>
    </lineage>
</organism>
<dbReference type="PRINTS" id="PR00437">
    <property type="entry name" value="SMALLCYTKCXC"/>
</dbReference>
<dbReference type="Proteomes" id="UP001346869">
    <property type="component" value="Unassembled WGS sequence"/>
</dbReference>
<gene>
    <name evidence="4" type="ORF">PBY51_002770</name>
</gene>
<keyword evidence="5" id="KW-1185">Reference proteome</keyword>
<evidence type="ECO:0000256" key="2">
    <source>
        <dbReference type="SAM" id="Phobius"/>
    </source>
</evidence>
<sequence length="142" mass="16329">MGLAHSEEDTQHREIHQNRGEEIISFHYQSMMNTAIHCIVFLACITMTICTSPFILQCQCLTTRRTINIALIANVKDLPPRHICKRREVIVVLKDRQSYCLDPEGEFTKKLLLAISRQKEKTANMRSKTTLPTIQQYLATSP</sequence>
<dbReference type="SMART" id="SM00199">
    <property type="entry name" value="SCY"/>
    <property type="match status" value="1"/>
</dbReference>
<dbReference type="GO" id="GO:0006955">
    <property type="term" value="P:immune response"/>
    <property type="evidence" value="ECO:0007669"/>
    <property type="project" value="InterPro"/>
</dbReference>
<comment type="caution">
    <text evidence="4">The sequence shown here is derived from an EMBL/GenBank/DDBJ whole genome shotgun (WGS) entry which is preliminary data.</text>
</comment>
<keyword evidence="2" id="KW-0472">Membrane</keyword>
<dbReference type="Gene3D" id="2.40.50.40">
    <property type="match status" value="1"/>
</dbReference>
<dbReference type="InterPro" id="IPR036048">
    <property type="entry name" value="Interleukin_8-like_sf"/>
</dbReference>
<evidence type="ECO:0000313" key="5">
    <source>
        <dbReference type="Proteomes" id="UP001346869"/>
    </source>
</evidence>
<dbReference type="GO" id="GO:0005615">
    <property type="term" value="C:extracellular space"/>
    <property type="evidence" value="ECO:0007669"/>
    <property type="project" value="UniProtKB-KW"/>
</dbReference>
<dbReference type="InterPro" id="IPR001089">
    <property type="entry name" value="Chemokine_CXC"/>
</dbReference>
<protein>
    <recommendedName>
        <fullName evidence="3">Chemokine interleukin-8-like domain-containing protein</fullName>
    </recommendedName>
</protein>
<keyword evidence="2" id="KW-1133">Transmembrane helix</keyword>
<dbReference type="InterPro" id="IPR001811">
    <property type="entry name" value="Chemokine_IL8-like_dom"/>
</dbReference>
<name>A0AAN7XDB4_ELEMC</name>
<accession>A0AAN7XDB4</accession>
<keyword evidence="1" id="KW-0202">Cytokine</keyword>
<dbReference type="PRINTS" id="PR00436">
    <property type="entry name" value="INTERLEUKIN8"/>
</dbReference>